<feature type="binding site" evidence="10">
    <location>
        <position position="220"/>
    </location>
    <ligand>
        <name>ATP</name>
        <dbReference type="ChEBI" id="CHEBI:30616"/>
    </ligand>
</feature>
<organism evidence="14 15">
    <name type="scientific">Holothuria leucospilota</name>
    <name type="common">Black long sea cucumber</name>
    <name type="synonym">Mertensiothuria leucospilota</name>
    <dbReference type="NCBI Taxonomy" id="206669"/>
    <lineage>
        <taxon>Eukaryota</taxon>
        <taxon>Metazoa</taxon>
        <taxon>Echinodermata</taxon>
        <taxon>Eleutherozoa</taxon>
        <taxon>Echinozoa</taxon>
        <taxon>Holothuroidea</taxon>
        <taxon>Aspidochirotacea</taxon>
        <taxon>Aspidochirotida</taxon>
        <taxon>Holothuriidae</taxon>
        <taxon>Holothuria</taxon>
    </lineage>
</organism>
<feature type="transmembrane region" description="Helical" evidence="11">
    <location>
        <begin position="118"/>
        <end position="139"/>
    </location>
</feature>
<keyword evidence="4 14" id="KW-0418">Kinase</keyword>
<feature type="disulfide bond" evidence="9">
    <location>
        <begin position="96"/>
        <end position="105"/>
    </location>
</feature>
<sequence length="540" mass="61674">MCHSEGVSQMLCLTVDEYNHVIINDQNTDDAGCNITELCRDECEEVCGLTRNEIVPPSLRKIMALTSTQDIDPCDSQPCYNDGTCTSLLSLAFCYCEPPFYGTRCEASRADIERKTTVILSIFLFLVVCVILLELVIFLRIRFCTGIRNEEKENISCKAENICERSEIETDVDPLLKNKEVSHDKVILREMLGGGEFGVVYKGVVHGINRNNEEVICAVKLAKVGVLHEAKEDLLSEIKLLADLGDHRNILSLLACCSREEPYYLITEFMKYGDLLTFLRKCRKMNSVDKDPSYYINEAKQVFIAFEIANGMAYIEEKRFCHGDLAARNILVGDNLKIKISDFGLADDIYTRGYKRCEVGQKIPIKWCSLETILKGICTSQGDVWSFAVLLYEVFTLGGTPYPGIPARYLVSQLRRGYRMEQTENCPDDIYELMLSCWKEDPNDRPTFHAIREQLDDMLVKKSDYLEFEQEDETYNDTAEGDHLKRASYMSNIFYQNFKYQSAEKQRGEGATAVERFAPILEEENDIELTELEAILQIEH</sequence>
<comment type="catalytic activity">
    <reaction evidence="8">
        <text>L-tyrosyl-[protein] + ATP = O-phospho-L-tyrosyl-[protein] + ADP + H(+)</text>
        <dbReference type="Rhea" id="RHEA:10596"/>
        <dbReference type="Rhea" id="RHEA-COMP:10136"/>
        <dbReference type="Rhea" id="RHEA-COMP:20101"/>
        <dbReference type="ChEBI" id="CHEBI:15378"/>
        <dbReference type="ChEBI" id="CHEBI:30616"/>
        <dbReference type="ChEBI" id="CHEBI:46858"/>
        <dbReference type="ChEBI" id="CHEBI:61978"/>
        <dbReference type="ChEBI" id="CHEBI:456216"/>
        <dbReference type="EC" id="2.7.10.1"/>
    </reaction>
</comment>
<keyword evidence="7 9" id="KW-1015">Disulfide bond</keyword>
<dbReference type="GO" id="GO:0005509">
    <property type="term" value="F:calcium ion binding"/>
    <property type="evidence" value="ECO:0007669"/>
    <property type="project" value="InterPro"/>
</dbReference>
<dbReference type="SUPFAM" id="SSF57196">
    <property type="entry name" value="EGF/Laminin"/>
    <property type="match status" value="1"/>
</dbReference>
<dbReference type="InterPro" id="IPR011009">
    <property type="entry name" value="Kinase-like_dom_sf"/>
</dbReference>
<evidence type="ECO:0000259" key="12">
    <source>
        <dbReference type="PROSITE" id="PS50011"/>
    </source>
</evidence>
<keyword evidence="11" id="KW-1133">Transmembrane helix</keyword>
<dbReference type="PRINTS" id="PR00109">
    <property type="entry name" value="TYRKINASE"/>
</dbReference>
<dbReference type="GO" id="GO:0043235">
    <property type="term" value="C:receptor complex"/>
    <property type="evidence" value="ECO:0007669"/>
    <property type="project" value="TreeGrafter"/>
</dbReference>
<comment type="caution">
    <text evidence="14">The sequence shown here is derived from an EMBL/GenBank/DDBJ whole genome shotgun (WGS) entry which is preliminary data.</text>
</comment>
<comment type="subcellular location">
    <subcellularLocation>
        <location evidence="1">Membrane</location>
        <topology evidence="1">Single-pass membrane protein</topology>
    </subcellularLocation>
</comment>
<dbReference type="InterPro" id="IPR001245">
    <property type="entry name" value="Ser-Thr/Tyr_kinase_cat_dom"/>
</dbReference>
<evidence type="ECO:0000256" key="10">
    <source>
        <dbReference type="PROSITE-ProRule" id="PRU10141"/>
    </source>
</evidence>
<evidence type="ECO:0000256" key="4">
    <source>
        <dbReference type="ARBA" id="ARBA00022777"/>
    </source>
</evidence>
<evidence type="ECO:0000313" key="15">
    <source>
        <dbReference type="Proteomes" id="UP001152320"/>
    </source>
</evidence>
<dbReference type="InterPro" id="IPR000719">
    <property type="entry name" value="Prot_kinase_dom"/>
</dbReference>
<evidence type="ECO:0000256" key="11">
    <source>
        <dbReference type="SAM" id="Phobius"/>
    </source>
</evidence>
<keyword evidence="14" id="KW-0675">Receptor</keyword>
<evidence type="ECO:0000256" key="8">
    <source>
        <dbReference type="ARBA" id="ARBA00051243"/>
    </source>
</evidence>
<dbReference type="PROSITE" id="PS00022">
    <property type="entry name" value="EGF_1"/>
    <property type="match status" value="1"/>
</dbReference>
<dbReference type="InterPro" id="IPR001881">
    <property type="entry name" value="EGF-like_Ca-bd_dom"/>
</dbReference>
<gene>
    <name evidence="14" type="ORF">HOLleu_33728</name>
</gene>
<dbReference type="PANTHER" id="PTHR24416:SF620">
    <property type="entry name" value="TYROSINE-PROTEIN KINASE RECEPTOR TORSO"/>
    <property type="match status" value="1"/>
</dbReference>
<keyword evidence="15" id="KW-1185">Reference proteome</keyword>
<keyword evidence="3 10" id="KW-0547">Nucleotide-binding</keyword>
<keyword evidence="6" id="KW-0829">Tyrosine-protein kinase</keyword>
<dbReference type="InterPro" id="IPR017441">
    <property type="entry name" value="Protein_kinase_ATP_BS"/>
</dbReference>
<dbReference type="FunFam" id="1.10.510.10:FF:000554">
    <property type="entry name" value="Predicted protein"/>
    <property type="match status" value="1"/>
</dbReference>
<dbReference type="InterPro" id="IPR050122">
    <property type="entry name" value="RTK"/>
</dbReference>
<dbReference type="InterPro" id="IPR008266">
    <property type="entry name" value="Tyr_kinase_AS"/>
</dbReference>
<dbReference type="PROSITE" id="PS50011">
    <property type="entry name" value="PROTEIN_KINASE_DOM"/>
    <property type="match status" value="1"/>
</dbReference>
<comment type="caution">
    <text evidence="9">Lacks conserved residue(s) required for the propagation of feature annotation.</text>
</comment>
<dbReference type="Gene3D" id="1.10.510.10">
    <property type="entry name" value="Transferase(Phosphotransferase) domain 1"/>
    <property type="match status" value="1"/>
</dbReference>
<keyword evidence="2" id="KW-0808">Transferase</keyword>
<dbReference type="Pfam" id="PF07714">
    <property type="entry name" value="PK_Tyr_Ser-Thr"/>
    <property type="match status" value="1"/>
</dbReference>
<evidence type="ECO:0000256" key="1">
    <source>
        <dbReference type="ARBA" id="ARBA00004167"/>
    </source>
</evidence>
<evidence type="ECO:0000313" key="14">
    <source>
        <dbReference type="EMBL" id="KAJ8026006.1"/>
    </source>
</evidence>
<dbReference type="GO" id="GO:0005886">
    <property type="term" value="C:plasma membrane"/>
    <property type="evidence" value="ECO:0007669"/>
    <property type="project" value="TreeGrafter"/>
</dbReference>
<dbReference type="GO" id="GO:0007169">
    <property type="term" value="P:cell surface receptor protein tyrosine kinase signaling pathway"/>
    <property type="evidence" value="ECO:0007669"/>
    <property type="project" value="TreeGrafter"/>
</dbReference>
<proteinExistence type="predicted"/>
<dbReference type="EMBL" id="JAIZAY010000017">
    <property type="protein sequence ID" value="KAJ8026006.1"/>
    <property type="molecule type" value="Genomic_DNA"/>
</dbReference>
<evidence type="ECO:0000259" key="13">
    <source>
        <dbReference type="PROSITE" id="PS50026"/>
    </source>
</evidence>
<dbReference type="SUPFAM" id="SSF56112">
    <property type="entry name" value="Protein kinase-like (PK-like)"/>
    <property type="match status" value="1"/>
</dbReference>
<dbReference type="Gene3D" id="2.10.25.10">
    <property type="entry name" value="Laminin"/>
    <property type="match status" value="1"/>
</dbReference>
<dbReference type="CDD" id="cd00192">
    <property type="entry name" value="PTKc"/>
    <property type="match status" value="1"/>
</dbReference>
<dbReference type="AlphaFoldDB" id="A0A9Q0YQP7"/>
<protein>
    <submittedName>
        <fullName evidence="14">Proto-oncogene tyrosine-protein kinase receptor Ret</fullName>
    </submittedName>
</protein>
<dbReference type="PANTHER" id="PTHR24416">
    <property type="entry name" value="TYROSINE-PROTEIN KINASE RECEPTOR"/>
    <property type="match status" value="1"/>
</dbReference>
<evidence type="ECO:0000256" key="5">
    <source>
        <dbReference type="ARBA" id="ARBA00022840"/>
    </source>
</evidence>
<evidence type="ECO:0000256" key="7">
    <source>
        <dbReference type="ARBA" id="ARBA00023157"/>
    </source>
</evidence>
<feature type="domain" description="Protein kinase" evidence="12">
    <location>
        <begin position="186"/>
        <end position="459"/>
    </location>
</feature>
<accession>A0A9Q0YQP7</accession>
<reference evidence="14" key="1">
    <citation type="submission" date="2021-10" db="EMBL/GenBank/DDBJ databases">
        <title>Tropical sea cucumber genome reveals ecological adaptation and Cuvierian tubules defense mechanism.</title>
        <authorList>
            <person name="Chen T."/>
        </authorList>
    </citation>
    <scope>NUCLEOTIDE SEQUENCE</scope>
    <source>
        <strain evidence="14">Nanhai2018</strain>
        <tissue evidence="14">Muscle</tissue>
    </source>
</reference>
<dbReference type="Gene3D" id="3.30.200.20">
    <property type="entry name" value="Phosphorylase Kinase, domain 1"/>
    <property type="match status" value="1"/>
</dbReference>
<dbReference type="GO" id="GO:0004714">
    <property type="term" value="F:transmembrane receptor protein tyrosine kinase activity"/>
    <property type="evidence" value="ECO:0007669"/>
    <property type="project" value="UniProtKB-EC"/>
</dbReference>
<evidence type="ECO:0000256" key="6">
    <source>
        <dbReference type="ARBA" id="ARBA00023137"/>
    </source>
</evidence>
<keyword evidence="11" id="KW-0472">Membrane</keyword>
<name>A0A9Q0YQP7_HOLLE</name>
<dbReference type="PROSITE" id="PS00109">
    <property type="entry name" value="PROTEIN_KINASE_TYR"/>
    <property type="match status" value="1"/>
</dbReference>
<dbReference type="InterPro" id="IPR000742">
    <property type="entry name" value="EGF"/>
</dbReference>
<dbReference type="PROSITE" id="PS00107">
    <property type="entry name" value="PROTEIN_KINASE_ATP"/>
    <property type="match status" value="1"/>
</dbReference>
<dbReference type="Proteomes" id="UP001152320">
    <property type="component" value="Chromosome 17"/>
</dbReference>
<evidence type="ECO:0000256" key="9">
    <source>
        <dbReference type="PROSITE-ProRule" id="PRU00076"/>
    </source>
</evidence>
<keyword evidence="9" id="KW-0245">EGF-like domain</keyword>
<dbReference type="GO" id="GO:0005524">
    <property type="term" value="F:ATP binding"/>
    <property type="evidence" value="ECO:0007669"/>
    <property type="project" value="UniProtKB-UniRule"/>
</dbReference>
<dbReference type="OrthoDB" id="346907at2759"/>
<dbReference type="PROSITE" id="PS50026">
    <property type="entry name" value="EGF_3"/>
    <property type="match status" value="1"/>
</dbReference>
<evidence type="ECO:0000256" key="2">
    <source>
        <dbReference type="ARBA" id="ARBA00022679"/>
    </source>
</evidence>
<keyword evidence="11" id="KW-0812">Transmembrane</keyword>
<dbReference type="PROSITE" id="PS01186">
    <property type="entry name" value="EGF_2"/>
    <property type="match status" value="1"/>
</dbReference>
<dbReference type="SMART" id="SM00179">
    <property type="entry name" value="EGF_CA"/>
    <property type="match status" value="1"/>
</dbReference>
<keyword evidence="5 10" id="KW-0067">ATP-binding</keyword>
<dbReference type="CDD" id="cd00054">
    <property type="entry name" value="EGF_CA"/>
    <property type="match status" value="1"/>
</dbReference>
<evidence type="ECO:0000256" key="3">
    <source>
        <dbReference type="ARBA" id="ARBA00022741"/>
    </source>
</evidence>
<feature type="domain" description="EGF-like" evidence="13">
    <location>
        <begin position="70"/>
        <end position="106"/>
    </location>
</feature>